<dbReference type="AlphaFoldDB" id="A0A2T4JLK9"/>
<dbReference type="Gene3D" id="3.40.50.720">
    <property type="entry name" value="NAD(P)-binding Rossmann-like Domain"/>
    <property type="match status" value="1"/>
</dbReference>
<evidence type="ECO:0000313" key="5">
    <source>
        <dbReference type="Proteomes" id="UP000241899"/>
    </source>
</evidence>
<dbReference type="GO" id="GO:0016491">
    <property type="term" value="F:oxidoreductase activity"/>
    <property type="evidence" value="ECO:0007669"/>
    <property type="project" value="UniProtKB-KW"/>
</dbReference>
<dbReference type="GO" id="GO:0016020">
    <property type="term" value="C:membrane"/>
    <property type="evidence" value="ECO:0007669"/>
    <property type="project" value="TreeGrafter"/>
</dbReference>
<gene>
    <name evidence="4" type="ORF">C5F46_02600</name>
</gene>
<organism evidence="4 5">
    <name type="scientific">Phaeovulum veldkampii DSM 11550</name>
    <dbReference type="NCBI Taxonomy" id="1185920"/>
    <lineage>
        <taxon>Bacteria</taxon>
        <taxon>Pseudomonadati</taxon>
        <taxon>Pseudomonadota</taxon>
        <taxon>Alphaproteobacteria</taxon>
        <taxon>Rhodobacterales</taxon>
        <taxon>Paracoccaceae</taxon>
        <taxon>Phaeovulum</taxon>
    </lineage>
</organism>
<dbReference type="RefSeq" id="WP_107323804.1">
    <property type="nucleotide sequence ID" value="NZ_NHSP01000062.1"/>
</dbReference>
<evidence type="ECO:0000259" key="3">
    <source>
        <dbReference type="SMART" id="SM00822"/>
    </source>
</evidence>
<sequence length="242" mass="26225">MNWQGKRYWLVGASEGLGRALAHQISRAGAEVIVSARNADRLAALVAELPGPARAVAVDVASTDSVRAAAAEVGEIDGVVWLAGVYWPMRAQDWDADKVEQMIDINLTGAARVLGQVVPGMVARGRGHVVLTGSLAGFRGLPGAIGYGASKAGVMALAESMRADLGRSGVLVQLANPGFIRTRLTDMNDFQMPFLMEPDEAARHMFAQMNRISFAANFPRVFAAMFRLGQFLPDWMYYRLFR</sequence>
<evidence type="ECO:0000313" key="4">
    <source>
        <dbReference type="EMBL" id="PTE18785.1"/>
    </source>
</evidence>
<keyword evidence="5" id="KW-1185">Reference proteome</keyword>
<reference evidence="4 5" key="1">
    <citation type="submission" date="2018-03" db="EMBL/GenBank/DDBJ databases">
        <title>Rhodobacter veldkampii.</title>
        <authorList>
            <person name="Meyer T.E."/>
            <person name="Miller S."/>
            <person name="Lodha T."/>
            <person name="Gandham S."/>
            <person name="Chintalapati S."/>
            <person name="Chintalapati V.R."/>
        </authorList>
    </citation>
    <scope>NUCLEOTIDE SEQUENCE [LARGE SCALE GENOMIC DNA]</scope>
    <source>
        <strain evidence="4 5">DSM 11550</strain>
    </source>
</reference>
<accession>A0A2T4JLK9</accession>
<dbReference type="OrthoDB" id="335726at2"/>
<dbReference type="InterPro" id="IPR057326">
    <property type="entry name" value="KR_dom"/>
</dbReference>
<dbReference type="PROSITE" id="PS00061">
    <property type="entry name" value="ADH_SHORT"/>
    <property type="match status" value="1"/>
</dbReference>
<proteinExistence type="inferred from homology"/>
<evidence type="ECO:0000256" key="2">
    <source>
        <dbReference type="ARBA" id="ARBA00023002"/>
    </source>
</evidence>
<dbReference type="PANTHER" id="PTHR44196:SF1">
    <property type="entry name" value="DEHYDROGENASE_REDUCTASE SDR FAMILY MEMBER 7B"/>
    <property type="match status" value="1"/>
</dbReference>
<feature type="domain" description="Ketoreductase" evidence="3">
    <location>
        <begin position="6"/>
        <end position="183"/>
    </location>
</feature>
<dbReference type="SMART" id="SM00822">
    <property type="entry name" value="PKS_KR"/>
    <property type="match status" value="1"/>
</dbReference>
<evidence type="ECO:0000256" key="1">
    <source>
        <dbReference type="ARBA" id="ARBA00006484"/>
    </source>
</evidence>
<name>A0A2T4JLK9_9RHOB</name>
<dbReference type="InterPro" id="IPR036291">
    <property type="entry name" value="NAD(P)-bd_dom_sf"/>
</dbReference>
<dbReference type="SUPFAM" id="SSF51735">
    <property type="entry name" value="NAD(P)-binding Rossmann-fold domains"/>
    <property type="match status" value="1"/>
</dbReference>
<protein>
    <submittedName>
        <fullName evidence="4">Short-chain dehydrogenase</fullName>
    </submittedName>
</protein>
<dbReference type="InterPro" id="IPR002347">
    <property type="entry name" value="SDR_fam"/>
</dbReference>
<dbReference type="PRINTS" id="PR00081">
    <property type="entry name" value="GDHRDH"/>
</dbReference>
<keyword evidence="2" id="KW-0560">Oxidoreductase</keyword>
<comment type="caution">
    <text evidence="4">The sequence shown here is derived from an EMBL/GenBank/DDBJ whole genome shotgun (WGS) entry which is preliminary data.</text>
</comment>
<dbReference type="PANTHER" id="PTHR44196">
    <property type="entry name" value="DEHYDROGENASE/REDUCTASE SDR FAMILY MEMBER 7B"/>
    <property type="match status" value="1"/>
</dbReference>
<comment type="similarity">
    <text evidence="1">Belongs to the short-chain dehydrogenases/reductases (SDR) family.</text>
</comment>
<dbReference type="Pfam" id="PF00106">
    <property type="entry name" value="adh_short"/>
    <property type="match status" value="1"/>
</dbReference>
<dbReference type="Proteomes" id="UP000241899">
    <property type="component" value="Unassembled WGS sequence"/>
</dbReference>
<dbReference type="EMBL" id="PZKF01000004">
    <property type="protein sequence ID" value="PTE18785.1"/>
    <property type="molecule type" value="Genomic_DNA"/>
</dbReference>
<dbReference type="InterPro" id="IPR020904">
    <property type="entry name" value="Sc_DH/Rdtase_CS"/>
</dbReference>